<sequence>MRDRSGVRAGPGRDDRDRGAATIFVLAVGLVFVAAGLAGASIGAARVGRHQARVAADLGALAGASEAVYGQPTACTRAERFVNANGGEMTLCAVDGLDVTVRAQVEVRPMPGLTRQAEADARAGPVYIPVG</sequence>
<keyword evidence="1" id="KW-0472">Membrane</keyword>
<gene>
    <name evidence="3" type="ORF">Adu01nite_49450</name>
</gene>
<dbReference type="EMBL" id="BOML01000038">
    <property type="protein sequence ID" value="GIE03595.1"/>
    <property type="molecule type" value="Genomic_DNA"/>
</dbReference>
<dbReference type="NCBIfam" id="TIGR03816">
    <property type="entry name" value="tadE_like_DECH"/>
    <property type="match status" value="1"/>
</dbReference>
<evidence type="ECO:0000313" key="4">
    <source>
        <dbReference type="Proteomes" id="UP000637628"/>
    </source>
</evidence>
<evidence type="ECO:0000259" key="2">
    <source>
        <dbReference type="Pfam" id="PF13400"/>
    </source>
</evidence>
<dbReference type="Pfam" id="PF13400">
    <property type="entry name" value="Tad"/>
    <property type="match status" value="1"/>
</dbReference>
<organism evidence="3 4">
    <name type="scientific">Paractinoplanes durhamensis</name>
    <dbReference type="NCBI Taxonomy" id="113563"/>
    <lineage>
        <taxon>Bacteria</taxon>
        <taxon>Bacillati</taxon>
        <taxon>Actinomycetota</taxon>
        <taxon>Actinomycetes</taxon>
        <taxon>Micromonosporales</taxon>
        <taxon>Micromonosporaceae</taxon>
        <taxon>Paractinoplanes</taxon>
    </lineage>
</organism>
<keyword evidence="1" id="KW-1133">Transmembrane helix</keyword>
<keyword evidence="4" id="KW-1185">Reference proteome</keyword>
<evidence type="ECO:0000313" key="3">
    <source>
        <dbReference type="EMBL" id="GIE03595.1"/>
    </source>
</evidence>
<keyword evidence="1" id="KW-0812">Transmembrane</keyword>
<dbReference type="Proteomes" id="UP000637628">
    <property type="component" value="Unassembled WGS sequence"/>
</dbReference>
<proteinExistence type="predicted"/>
<feature type="transmembrane region" description="Helical" evidence="1">
    <location>
        <begin position="20"/>
        <end position="45"/>
    </location>
</feature>
<evidence type="ECO:0000256" key="1">
    <source>
        <dbReference type="SAM" id="Phobius"/>
    </source>
</evidence>
<name>A0ABQ3Z1D1_9ACTN</name>
<comment type="caution">
    <text evidence="3">The sequence shown here is derived from an EMBL/GenBank/DDBJ whole genome shotgun (WGS) entry which is preliminary data.</text>
</comment>
<dbReference type="InterPro" id="IPR021202">
    <property type="entry name" value="Rv3654c-like"/>
</dbReference>
<reference evidence="3 4" key="1">
    <citation type="submission" date="2021-01" db="EMBL/GenBank/DDBJ databases">
        <title>Whole genome shotgun sequence of Actinoplanes durhamensis NBRC 14914.</title>
        <authorList>
            <person name="Komaki H."/>
            <person name="Tamura T."/>
        </authorList>
    </citation>
    <scope>NUCLEOTIDE SEQUENCE [LARGE SCALE GENOMIC DNA]</scope>
    <source>
        <strain evidence="3 4">NBRC 14914</strain>
    </source>
</reference>
<dbReference type="InterPro" id="IPR028087">
    <property type="entry name" value="Tad_N"/>
</dbReference>
<feature type="domain" description="Putative Flp pilus-assembly TadG-like N-terminal" evidence="2">
    <location>
        <begin position="19"/>
        <end position="65"/>
    </location>
</feature>
<protein>
    <recommendedName>
        <fullName evidence="2">Putative Flp pilus-assembly TadG-like N-terminal domain-containing protein</fullName>
    </recommendedName>
</protein>
<accession>A0ABQ3Z1D1</accession>